<dbReference type="AlphaFoldDB" id="A0A2H0NG78"/>
<gene>
    <name evidence="1" type="ORF">COV53_05870</name>
</gene>
<protein>
    <recommendedName>
        <fullName evidence="3">NlpC/P60 domain-containing protein</fullName>
    </recommendedName>
</protein>
<accession>A0A2H0NG78</accession>
<reference evidence="1 2" key="1">
    <citation type="submission" date="2017-09" db="EMBL/GenBank/DDBJ databases">
        <title>Depth-based differentiation of microbial function through sediment-hosted aquifers and enrichment of novel symbionts in the deep terrestrial subsurface.</title>
        <authorList>
            <person name="Probst A.J."/>
            <person name="Ladd B."/>
            <person name="Jarett J.K."/>
            <person name="Geller-Mcgrath D.E."/>
            <person name="Sieber C.M."/>
            <person name="Emerson J.B."/>
            <person name="Anantharaman K."/>
            <person name="Thomas B.C."/>
            <person name="Malmstrom R."/>
            <person name="Stieglmeier M."/>
            <person name="Klingl A."/>
            <person name="Woyke T."/>
            <person name="Ryan C.M."/>
            <person name="Banfield J.F."/>
        </authorList>
    </citation>
    <scope>NUCLEOTIDE SEQUENCE [LARGE SCALE GENOMIC DNA]</scope>
    <source>
        <strain evidence="1">CG11_big_fil_rev_8_21_14_0_20_37_11</strain>
    </source>
</reference>
<evidence type="ECO:0000313" key="1">
    <source>
        <dbReference type="EMBL" id="PIR07908.1"/>
    </source>
</evidence>
<evidence type="ECO:0008006" key="3">
    <source>
        <dbReference type="Google" id="ProtNLM"/>
    </source>
</evidence>
<organism evidence="1 2">
    <name type="scientific">Candidatus Gottesmanbacteria bacterium CG11_big_fil_rev_8_21_14_0_20_37_11</name>
    <dbReference type="NCBI Taxonomy" id="1974575"/>
    <lineage>
        <taxon>Bacteria</taxon>
        <taxon>Candidatus Gottesmaniibacteriota</taxon>
    </lineage>
</organism>
<sequence>MKEIDNIFSILKYIKRYTEMDINGILINCPYWANKIKENIVIARGFQDGKGEAGDLQKALIEKILGNRMVVSGSKDIIKFALRERIGIDCSGFVYRVLEKLVEKRYRDCVPSTLQEVFTAGITRTNSDTLTSSKYSYPIKTVEEIIQGDMIRISGGKHIAVIFQNSKDKIIYAHSSGKTAVFGVHLGVIKVLDDSKTLDRQEWTERTKYKEDYKKTSYDENKGDGVFRLKIFH</sequence>
<comment type="caution">
    <text evidence="1">The sequence shown here is derived from an EMBL/GenBank/DDBJ whole genome shotgun (WGS) entry which is preliminary data.</text>
</comment>
<dbReference type="Gene3D" id="3.90.1720.10">
    <property type="entry name" value="endopeptidase domain like (from Nostoc punctiforme)"/>
    <property type="match status" value="1"/>
</dbReference>
<dbReference type="EMBL" id="PCWS01000132">
    <property type="protein sequence ID" value="PIR07908.1"/>
    <property type="molecule type" value="Genomic_DNA"/>
</dbReference>
<name>A0A2H0NG78_9BACT</name>
<proteinExistence type="predicted"/>
<dbReference type="Proteomes" id="UP000230707">
    <property type="component" value="Unassembled WGS sequence"/>
</dbReference>
<evidence type="ECO:0000313" key="2">
    <source>
        <dbReference type="Proteomes" id="UP000230707"/>
    </source>
</evidence>